<organism evidence="2 3">
    <name type="scientific">Scleropages formosus</name>
    <name type="common">Asian bonytongue</name>
    <name type="synonym">Osteoglossum formosum</name>
    <dbReference type="NCBI Taxonomy" id="113540"/>
    <lineage>
        <taxon>Eukaryota</taxon>
        <taxon>Metazoa</taxon>
        <taxon>Chordata</taxon>
        <taxon>Craniata</taxon>
        <taxon>Vertebrata</taxon>
        <taxon>Euteleostomi</taxon>
        <taxon>Actinopterygii</taxon>
        <taxon>Neopterygii</taxon>
        <taxon>Teleostei</taxon>
        <taxon>Osteoglossocephala</taxon>
        <taxon>Osteoglossomorpha</taxon>
        <taxon>Osteoglossiformes</taxon>
        <taxon>Osteoglossidae</taxon>
        <taxon>Scleropages</taxon>
    </lineage>
</organism>
<feature type="compositionally biased region" description="Basic and acidic residues" evidence="1">
    <location>
        <begin position="72"/>
        <end position="84"/>
    </location>
</feature>
<proteinExistence type="predicted"/>
<accession>A0A0P7UL15</accession>
<evidence type="ECO:0000313" key="2">
    <source>
        <dbReference type="EMBL" id="KPP60134.1"/>
    </source>
</evidence>
<feature type="compositionally biased region" description="Polar residues" evidence="1">
    <location>
        <begin position="34"/>
        <end position="43"/>
    </location>
</feature>
<feature type="region of interest" description="Disordered" evidence="1">
    <location>
        <begin position="34"/>
        <end position="104"/>
    </location>
</feature>
<protein>
    <submittedName>
        <fullName evidence="2">Uncharacterized protein</fullName>
    </submittedName>
</protein>
<dbReference type="EMBL" id="JARO02011107">
    <property type="protein sequence ID" value="KPP60134.1"/>
    <property type="molecule type" value="Genomic_DNA"/>
</dbReference>
<evidence type="ECO:0000313" key="3">
    <source>
        <dbReference type="Proteomes" id="UP000034805"/>
    </source>
</evidence>
<dbReference type="AlphaFoldDB" id="A0A0P7UL15"/>
<gene>
    <name evidence="2" type="ORF">Z043_121891</name>
</gene>
<evidence type="ECO:0000256" key="1">
    <source>
        <dbReference type="SAM" id="MobiDB-lite"/>
    </source>
</evidence>
<dbReference type="Proteomes" id="UP000034805">
    <property type="component" value="Unassembled WGS sequence"/>
</dbReference>
<reference evidence="2 3" key="1">
    <citation type="submission" date="2015-08" db="EMBL/GenBank/DDBJ databases">
        <title>The genome of the Asian arowana (Scleropages formosus).</title>
        <authorList>
            <person name="Tan M.H."/>
            <person name="Gan H.M."/>
            <person name="Croft L.J."/>
            <person name="Austin C.M."/>
        </authorList>
    </citation>
    <scope>NUCLEOTIDE SEQUENCE [LARGE SCALE GENOMIC DNA]</scope>
    <source>
        <strain evidence="2">Aro1</strain>
    </source>
</reference>
<name>A0A0P7UL15_SCLFO</name>
<sequence>MWPSLFDLVFLEKKRTRESGIHFTLLRFVDTPSPLQDDSTVSSEDLDMSEPTWMSADRGPASDMSPPGERVQSPERGRKEEDGRTPPLPQCENRHTGKGKRGGIVPGRSVTGGVCVTLFPCPWLCCVCGCLEKCVFLCCVRSEVEQNTV</sequence>
<comment type="caution">
    <text evidence="2">The sequence shown here is derived from an EMBL/GenBank/DDBJ whole genome shotgun (WGS) entry which is preliminary data.</text>
</comment>